<comment type="caution">
    <text evidence="2">The sequence shown here is derived from an EMBL/GenBank/DDBJ whole genome shotgun (WGS) entry which is preliminary data.</text>
</comment>
<proteinExistence type="predicted"/>
<dbReference type="AlphaFoldDB" id="A0A367KZ87"/>
<dbReference type="GO" id="GO:0000172">
    <property type="term" value="C:ribonuclease MRP complex"/>
    <property type="evidence" value="ECO:0007669"/>
    <property type="project" value="InterPro"/>
</dbReference>
<dbReference type="InterPro" id="IPR049128">
    <property type="entry name" value="Pop8-like_dom"/>
</dbReference>
<dbReference type="STRING" id="1330021.A0A367KZ87"/>
<dbReference type="OrthoDB" id="5530243at2759"/>
<dbReference type="GO" id="GO:0004526">
    <property type="term" value="F:ribonuclease P activity"/>
    <property type="evidence" value="ECO:0007669"/>
    <property type="project" value="TreeGrafter"/>
</dbReference>
<evidence type="ECO:0000259" key="1">
    <source>
        <dbReference type="Pfam" id="PF20976"/>
    </source>
</evidence>
<feature type="domain" description="Ribonucleases P/MRP subunit Pop8-like" evidence="1">
    <location>
        <begin position="23"/>
        <end position="99"/>
    </location>
</feature>
<protein>
    <recommendedName>
        <fullName evidence="1">Ribonucleases P/MRP subunit Pop8-like domain-containing protein</fullName>
    </recommendedName>
</protein>
<dbReference type="Proteomes" id="UP000253664">
    <property type="component" value="Unassembled WGS sequence"/>
</dbReference>
<dbReference type="GO" id="GO:0000294">
    <property type="term" value="P:nuclear-transcribed mRNA catabolic process, RNase MRP-dependent"/>
    <property type="evidence" value="ECO:0007669"/>
    <property type="project" value="TreeGrafter"/>
</dbReference>
<keyword evidence="3" id="KW-1185">Reference proteome</keyword>
<name>A0A367KZ87_9HYPO</name>
<dbReference type="GO" id="GO:0005655">
    <property type="term" value="C:nucleolar ribonuclease P complex"/>
    <property type="evidence" value="ECO:0007669"/>
    <property type="project" value="InterPro"/>
</dbReference>
<dbReference type="Pfam" id="PF20976">
    <property type="entry name" value="Pop8"/>
    <property type="match status" value="1"/>
</dbReference>
<gene>
    <name evidence="2" type="ORF">L249_4515</name>
</gene>
<evidence type="ECO:0000313" key="2">
    <source>
        <dbReference type="EMBL" id="RCI07484.1"/>
    </source>
</evidence>
<evidence type="ECO:0000313" key="3">
    <source>
        <dbReference type="Proteomes" id="UP000253664"/>
    </source>
</evidence>
<reference evidence="2 3" key="1">
    <citation type="journal article" date="2015" name="BMC Genomics">
        <title>Insights from the genome of Ophiocordyceps polyrhachis-furcata to pathogenicity and host specificity in insect fungi.</title>
        <authorList>
            <person name="Wichadakul D."/>
            <person name="Kobmoo N."/>
            <person name="Ingsriswang S."/>
            <person name="Tangphatsornruang S."/>
            <person name="Chantasingh D."/>
            <person name="Luangsa-ard J.J."/>
            <person name="Eurwilaichitr L."/>
        </authorList>
    </citation>
    <scope>NUCLEOTIDE SEQUENCE [LARGE SCALE GENOMIC DNA]</scope>
    <source>
        <strain evidence="2 3">BCC 54312</strain>
    </source>
</reference>
<dbReference type="EMBL" id="LKCN02000028">
    <property type="protein sequence ID" value="RCI07484.1"/>
    <property type="molecule type" value="Genomic_DNA"/>
</dbReference>
<dbReference type="PANTHER" id="PTHR28173:SF1">
    <property type="entry name" value="RIBONUCLEASES P_MRP PROTEIN SUBUNIT POP8"/>
    <property type="match status" value="1"/>
</dbReference>
<sequence length="142" mass="15289">MASSRPQNPPCGNTLSCTVRSPPFAYAYLQLATDDNKDDGAVDLDYLQVKSYCDAALRQFLGLAGAAIPVEILSVNGRQCWVRVPGPDLGTFGAAITAWQGVTESGSRRLLRIRRCSDWLGVMVGADGQERLWTDGGPDSLL</sequence>
<dbReference type="GO" id="GO:0008033">
    <property type="term" value="P:tRNA processing"/>
    <property type="evidence" value="ECO:0007669"/>
    <property type="project" value="InterPro"/>
</dbReference>
<accession>A0A367KZ87</accession>
<dbReference type="InterPro" id="IPR020347">
    <property type="entry name" value="Pop8"/>
</dbReference>
<dbReference type="GO" id="GO:0000171">
    <property type="term" value="F:ribonuclease MRP activity"/>
    <property type="evidence" value="ECO:0007669"/>
    <property type="project" value="TreeGrafter"/>
</dbReference>
<dbReference type="GO" id="GO:0034965">
    <property type="term" value="P:intronic box C/D snoRNA processing"/>
    <property type="evidence" value="ECO:0007669"/>
    <property type="project" value="TreeGrafter"/>
</dbReference>
<organism evidence="2 3">
    <name type="scientific">Ophiocordyceps polyrhachis-furcata BCC 54312</name>
    <dbReference type="NCBI Taxonomy" id="1330021"/>
    <lineage>
        <taxon>Eukaryota</taxon>
        <taxon>Fungi</taxon>
        <taxon>Dikarya</taxon>
        <taxon>Ascomycota</taxon>
        <taxon>Pezizomycotina</taxon>
        <taxon>Sordariomycetes</taxon>
        <taxon>Hypocreomycetidae</taxon>
        <taxon>Hypocreales</taxon>
        <taxon>Ophiocordycipitaceae</taxon>
        <taxon>Ophiocordyceps</taxon>
    </lineage>
</organism>
<dbReference type="PANTHER" id="PTHR28173">
    <property type="entry name" value="RIBONUCLEASES P/MRP PROTEIN SUBUNIT POP8"/>
    <property type="match status" value="1"/>
</dbReference>